<evidence type="ECO:0008006" key="4">
    <source>
        <dbReference type="Google" id="ProtNLM"/>
    </source>
</evidence>
<dbReference type="Proteomes" id="UP000295281">
    <property type="component" value="Unassembled WGS sequence"/>
</dbReference>
<accession>A0A4R6V2R6</accession>
<gene>
    <name evidence="2" type="ORF">EV190_10587</name>
</gene>
<organism evidence="2 3">
    <name type="scientific">Actinorugispora endophytica</name>
    <dbReference type="NCBI Taxonomy" id="1605990"/>
    <lineage>
        <taxon>Bacteria</taxon>
        <taxon>Bacillati</taxon>
        <taxon>Actinomycetota</taxon>
        <taxon>Actinomycetes</taxon>
        <taxon>Streptosporangiales</taxon>
        <taxon>Nocardiopsidaceae</taxon>
        <taxon>Actinorugispora</taxon>
    </lineage>
</organism>
<evidence type="ECO:0000313" key="2">
    <source>
        <dbReference type="EMBL" id="TDQ52970.1"/>
    </source>
</evidence>
<protein>
    <recommendedName>
        <fullName evidence="4">Spore-associated protein A</fullName>
    </recommendedName>
</protein>
<keyword evidence="1" id="KW-0732">Signal</keyword>
<comment type="caution">
    <text evidence="2">The sequence shown here is derived from an EMBL/GenBank/DDBJ whole genome shotgun (WGS) entry which is preliminary data.</text>
</comment>
<sequence length="138" mass="13799">MKILKKAAAAALVAGTVVAGGVATAAPASAATYGGECGSGYSVVNSKSIGSSGTVFLTYNSSNGYNCAVAKRNTAGSAILIEVGLSISPKGNHWDAYEGDYFTSYAGPVYLSAAGSCVDWAGRFNGGTWYGKDGTNCG</sequence>
<dbReference type="AlphaFoldDB" id="A0A4R6V2R6"/>
<reference evidence="2 3" key="1">
    <citation type="submission" date="2019-03" db="EMBL/GenBank/DDBJ databases">
        <title>Genomic Encyclopedia of Type Strains, Phase IV (KMG-IV): sequencing the most valuable type-strain genomes for metagenomic binning, comparative biology and taxonomic classification.</title>
        <authorList>
            <person name="Goeker M."/>
        </authorList>
    </citation>
    <scope>NUCLEOTIDE SEQUENCE [LARGE SCALE GENOMIC DNA]</scope>
    <source>
        <strain evidence="2 3">DSM 46770</strain>
    </source>
</reference>
<dbReference type="EMBL" id="SNYN01000005">
    <property type="protein sequence ID" value="TDQ52970.1"/>
    <property type="molecule type" value="Genomic_DNA"/>
</dbReference>
<keyword evidence="3" id="KW-1185">Reference proteome</keyword>
<evidence type="ECO:0000256" key="1">
    <source>
        <dbReference type="SAM" id="SignalP"/>
    </source>
</evidence>
<name>A0A4R6V2R6_9ACTN</name>
<evidence type="ECO:0000313" key="3">
    <source>
        <dbReference type="Proteomes" id="UP000295281"/>
    </source>
</evidence>
<proteinExistence type="predicted"/>
<feature type="chain" id="PRO_5020360488" description="Spore-associated protein A" evidence="1">
    <location>
        <begin position="31"/>
        <end position="138"/>
    </location>
</feature>
<feature type="signal peptide" evidence="1">
    <location>
        <begin position="1"/>
        <end position="30"/>
    </location>
</feature>